<name>A0A1I3VE83_9RHOB</name>
<dbReference type="STRING" id="588602.SAMN04487991_3333"/>
<gene>
    <name evidence="1" type="ORF">SAMN04487991_3333</name>
</gene>
<keyword evidence="2" id="KW-1185">Reference proteome</keyword>
<dbReference type="Proteomes" id="UP000199630">
    <property type="component" value="Unassembled WGS sequence"/>
</dbReference>
<dbReference type="EMBL" id="FORH01000007">
    <property type="protein sequence ID" value="SFJ93678.1"/>
    <property type="molecule type" value="Genomic_DNA"/>
</dbReference>
<dbReference type="AlphaFoldDB" id="A0A1I3VE83"/>
<proteinExistence type="predicted"/>
<evidence type="ECO:0000313" key="1">
    <source>
        <dbReference type="EMBL" id="SFJ93678.1"/>
    </source>
</evidence>
<dbReference type="OrthoDB" id="7855116at2"/>
<organism evidence="1 2">
    <name type="scientific">Celeribacter neptunius</name>
    <dbReference type="NCBI Taxonomy" id="588602"/>
    <lineage>
        <taxon>Bacteria</taxon>
        <taxon>Pseudomonadati</taxon>
        <taxon>Pseudomonadota</taxon>
        <taxon>Alphaproteobacteria</taxon>
        <taxon>Rhodobacterales</taxon>
        <taxon>Roseobacteraceae</taxon>
        <taxon>Celeribacter</taxon>
    </lineage>
</organism>
<reference evidence="2" key="1">
    <citation type="submission" date="2016-10" db="EMBL/GenBank/DDBJ databases">
        <authorList>
            <person name="Varghese N."/>
            <person name="Submissions S."/>
        </authorList>
    </citation>
    <scope>NUCLEOTIDE SEQUENCE [LARGE SCALE GENOMIC DNA]</scope>
    <source>
        <strain evidence="2">DSM 26471</strain>
    </source>
</reference>
<evidence type="ECO:0000313" key="2">
    <source>
        <dbReference type="Proteomes" id="UP000199630"/>
    </source>
</evidence>
<protein>
    <submittedName>
        <fullName evidence="1">Uncharacterized protein</fullName>
    </submittedName>
</protein>
<sequence length="97" mass="10528">MPVSLAAQGALPVQFVTGGEAVVLVHFNPTELLADETWYVGGSCKGVAEPAPVQVVDFAHLAEIEVYLSDYSYTADRRVCIVNPDAAPKAFWQAYER</sequence>
<accession>A0A1I3VE83</accession>
<dbReference type="RefSeq" id="WP_090061835.1">
    <property type="nucleotide sequence ID" value="NZ_FORH01000007.1"/>
</dbReference>